<reference evidence="2" key="2">
    <citation type="submission" date="2014-03" db="EMBL/GenBank/DDBJ databases">
        <title>The whipworm genome and dual-species transcriptomics of an intimate host-pathogen interaction.</title>
        <authorList>
            <person name="Foth B.J."/>
            <person name="Tsai I.J."/>
            <person name="Reid A.J."/>
            <person name="Bancroft A.J."/>
            <person name="Nichol S."/>
            <person name="Tracey A."/>
            <person name="Holroyd N."/>
            <person name="Cotton J.A."/>
            <person name="Stanley E.J."/>
            <person name="Zarowiecki M."/>
            <person name="Liu J.Z."/>
            <person name="Huckvale T."/>
            <person name="Cooper P.J."/>
            <person name="Grencis R.K."/>
            <person name="Berriman M."/>
        </authorList>
    </citation>
    <scope>NUCLEOTIDE SEQUENCE [LARGE SCALE GENOMIC DNA]</scope>
    <source>
        <strain evidence="2">Edinburgh</strain>
    </source>
</reference>
<dbReference type="WBParaSite" id="TMUE_2000008952.1">
    <property type="protein sequence ID" value="TMUE_2000008952.1"/>
    <property type="gene ID" value="WBGene00300456"/>
</dbReference>
<reference evidence="3" key="3">
    <citation type="submission" date="2019-12" db="UniProtKB">
        <authorList>
            <consortium name="WormBaseParasite"/>
        </authorList>
    </citation>
    <scope>IDENTIFICATION</scope>
</reference>
<feature type="region of interest" description="Disordered" evidence="1">
    <location>
        <begin position="24"/>
        <end position="52"/>
    </location>
</feature>
<reference evidence="2" key="1">
    <citation type="submission" date="2013-11" db="EMBL/GenBank/DDBJ databases">
        <authorList>
            <person name="Aslett M."/>
        </authorList>
    </citation>
    <scope>NUCLEOTIDE SEQUENCE [LARGE SCALE GENOMIC DNA]</scope>
    <source>
        <strain evidence="2">Edinburgh</strain>
    </source>
</reference>
<evidence type="ECO:0000256" key="1">
    <source>
        <dbReference type="SAM" id="MobiDB-lite"/>
    </source>
</evidence>
<keyword evidence="2" id="KW-1185">Reference proteome</keyword>
<evidence type="ECO:0000313" key="3">
    <source>
        <dbReference type="WBParaSite" id="TMUE_2000008952.1"/>
    </source>
</evidence>
<organism evidence="2 3">
    <name type="scientific">Trichuris muris</name>
    <name type="common">Mouse whipworm</name>
    <dbReference type="NCBI Taxonomy" id="70415"/>
    <lineage>
        <taxon>Eukaryota</taxon>
        <taxon>Metazoa</taxon>
        <taxon>Ecdysozoa</taxon>
        <taxon>Nematoda</taxon>
        <taxon>Enoplea</taxon>
        <taxon>Dorylaimia</taxon>
        <taxon>Trichinellida</taxon>
        <taxon>Trichuridae</taxon>
        <taxon>Trichuris</taxon>
    </lineage>
</organism>
<proteinExistence type="predicted"/>
<dbReference type="Proteomes" id="UP000046395">
    <property type="component" value="Unassembled WGS sequence"/>
</dbReference>
<dbReference type="AlphaFoldDB" id="A0A5S6QQ00"/>
<sequence>MGPEGSGSTQRGPLDTLRIGSTLRESTTVNGGDSAQSFLNSKTPSAGQNCCTARNYPIEEDEIIRRNK</sequence>
<protein>
    <submittedName>
        <fullName evidence="3 4">Uncharacterized protein</fullName>
    </submittedName>
</protein>
<evidence type="ECO:0000313" key="4">
    <source>
        <dbReference type="WBParaSite" id="TMUE_2000008952.2"/>
    </source>
</evidence>
<name>A0A5S6QQ00_TRIMR</name>
<evidence type="ECO:0000313" key="2">
    <source>
        <dbReference type="Proteomes" id="UP000046395"/>
    </source>
</evidence>
<dbReference type="WBParaSite" id="TMUE_2000008952.2">
    <property type="protein sequence ID" value="TMUE_2000008952.2"/>
    <property type="gene ID" value="WBGene00300456"/>
</dbReference>
<accession>A0A5S6QQ00</accession>